<proteinExistence type="predicted"/>
<sequence>MTVRIRPAVPSDAEACGRIIYELSTGSQSGTASHRIFRPLKPVLDWHGR</sequence>
<accession>A0ABT2LVZ6</accession>
<name>A0ABT2LVZ6_9HYPH</name>
<dbReference type="EMBL" id="JAOCZP010000019">
    <property type="protein sequence ID" value="MCT7378695.1"/>
    <property type="molecule type" value="Genomic_DNA"/>
</dbReference>
<comment type="caution">
    <text evidence="1">The sequence shown here is derived from an EMBL/GenBank/DDBJ whole genome shotgun (WGS) entry which is preliminary data.</text>
</comment>
<evidence type="ECO:0000313" key="1">
    <source>
        <dbReference type="EMBL" id="MCT7378695.1"/>
    </source>
</evidence>
<dbReference type="RefSeq" id="WP_260907763.1">
    <property type="nucleotide sequence ID" value="NZ_JAOCZP010000019.1"/>
</dbReference>
<gene>
    <name evidence="1" type="ORF">N5A92_27210</name>
</gene>
<dbReference type="Proteomes" id="UP001320831">
    <property type="component" value="Unassembled WGS sequence"/>
</dbReference>
<reference evidence="1 2" key="1">
    <citation type="submission" date="2022-09" db="EMBL/GenBank/DDBJ databases">
        <title>Chelativorans salina sp. nov., a novel slightly halophilic bacterium isolated from a saline lake sediment enrichment.</title>
        <authorList>
            <person name="Gao L."/>
            <person name="Fang B.-Z."/>
            <person name="Li W.-J."/>
        </authorList>
    </citation>
    <scope>NUCLEOTIDE SEQUENCE [LARGE SCALE GENOMIC DNA]</scope>
    <source>
        <strain evidence="1 2">EGI FJ00035</strain>
    </source>
</reference>
<evidence type="ECO:0008006" key="3">
    <source>
        <dbReference type="Google" id="ProtNLM"/>
    </source>
</evidence>
<evidence type="ECO:0000313" key="2">
    <source>
        <dbReference type="Proteomes" id="UP001320831"/>
    </source>
</evidence>
<organism evidence="1 2">
    <name type="scientific">Chelativorans salis</name>
    <dbReference type="NCBI Taxonomy" id="2978478"/>
    <lineage>
        <taxon>Bacteria</taxon>
        <taxon>Pseudomonadati</taxon>
        <taxon>Pseudomonadota</taxon>
        <taxon>Alphaproteobacteria</taxon>
        <taxon>Hyphomicrobiales</taxon>
        <taxon>Phyllobacteriaceae</taxon>
        <taxon>Chelativorans</taxon>
    </lineage>
</organism>
<protein>
    <recommendedName>
        <fullName evidence="3">Acetyltransferase</fullName>
    </recommendedName>
</protein>
<keyword evidence="2" id="KW-1185">Reference proteome</keyword>